<comment type="caution">
    <text evidence="1">The sequence shown here is derived from an EMBL/GenBank/DDBJ whole genome shotgun (WGS) entry which is preliminary data.</text>
</comment>
<dbReference type="RefSeq" id="WP_240714569.1">
    <property type="nucleotide sequence ID" value="NZ_JAKVTV010000005.1"/>
</dbReference>
<dbReference type="EMBL" id="JAKVTV010000005">
    <property type="protein sequence ID" value="MCH4824407.1"/>
    <property type="molecule type" value="Genomic_DNA"/>
</dbReference>
<evidence type="ECO:0000313" key="1">
    <source>
        <dbReference type="EMBL" id="MCH4824407.1"/>
    </source>
</evidence>
<gene>
    <name evidence="1" type="ORF">ML462_14635</name>
</gene>
<name>A0A9X1V4S6_9FLAO</name>
<sequence length="178" mass="20721">MSKDFKIIDYLKHGTTRQKEVFGIFKNHSIMEKLEEYSPILVGTIPINIDIDNSDLDIICFAKNLNSFLEFLNNKFSNEDEFIVIQKNIKGRQCVLARFRLDNYDCEIFGQNVPTHEQDAYLHMIKEYEILEKEGPEFRKTIIELKRTGLKTEPAFAQLLGIKGNPYSGLLKYQAHIN</sequence>
<evidence type="ECO:0000313" key="2">
    <source>
        <dbReference type="Proteomes" id="UP001139226"/>
    </source>
</evidence>
<keyword evidence="2" id="KW-1185">Reference proteome</keyword>
<dbReference type="AlphaFoldDB" id="A0A9X1V4S6"/>
<dbReference type="Pfam" id="PF14091">
    <property type="entry name" value="DUF4269"/>
    <property type="match status" value="1"/>
</dbReference>
<accession>A0A9X1V4S6</accession>
<reference evidence="1" key="1">
    <citation type="submission" date="2022-03" db="EMBL/GenBank/DDBJ databases">
        <title>Gramella crocea sp. nov., isolated from activated sludge of a seafood processing plant.</title>
        <authorList>
            <person name="Zhang X."/>
        </authorList>
    </citation>
    <scope>NUCLEOTIDE SEQUENCE</scope>
    <source>
        <strain evidence="1">YJ019</strain>
    </source>
</reference>
<protein>
    <submittedName>
        <fullName evidence="1">DUF4269 domain-containing protein</fullName>
    </submittedName>
</protein>
<dbReference type="InterPro" id="IPR025365">
    <property type="entry name" value="DUF4269"/>
</dbReference>
<dbReference type="Proteomes" id="UP001139226">
    <property type="component" value="Unassembled WGS sequence"/>
</dbReference>
<organism evidence="1 2">
    <name type="scientific">Christiangramia lutea</name>
    <dbReference type="NCBI Taxonomy" id="1607951"/>
    <lineage>
        <taxon>Bacteria</taxon>
        <taxon>Pseudomonadati</taxon>
        <taxon>Bacteroidota</taxon>
        <taxon>Flavobacteriia</taxon>
        <taxon>Flavobacteriales</taxon>
        <taxon>Flavobacteriaceae</taxon>
        <taxon>Christiangramia</taxon>
    </lineage>
</organism>
<proteinExistence type="predicted"/>